<dbReference type="InterPro" id="IPR020602">
    <property type="entry name" value="GTP_CycHdrlase_I_dom"/>
</dbReference>
<dbReference type="GO" id="GO:0003934">
    <property type="term" value="F:GTP cyclohydrolase I activity"/>
    <property type="evidence" value="ECO:0007669"/>
    <property type="project" value="UniProtKB-EC"/>
</dbReference>
<organism evidence="14 15">
    <name type="scientific">Fusarium sporotrichioides</name>
    <dbReference type="NCBI Taxonomy" id="5514"/>
    <lineage>
        <taxon>Eukaryota</taxon>
        <taxon>Fungi</taxon>
        <taxon>Dikarya</taxon>
        <taxon>Ascomycota</taxon>
        <taxon>Pezizomycotina</taxon>
        <taxon>Sordariomycetes</taxon>
        <taxon>Hypocreomycetidae</taxon>
        <taxon>Hypocreales</taxon>
        <taxon>Nectriaceae</taxon>
        <taxon>Fusarium</taxon>
    </lineage>
</organism>
<dbReference type="PANTHER" id="PTHR11109">
    <property type="entry name" value="GTP CYCLOHYDROLASE I"/>
    <property type="match status" value="1"/>
</dbReference>
<dbReference type="NCBIfam" id="TIGR00063">
    <property type="entry name" value="folE"/>
    <property type="match status" value="1"/>
</dbReference>
<dbReference type="CDD" id="cd00642">
    <property type="entry name" value="GTP_cyclohydro1"/>
    <property type="match status" value="1"/>
</dbReference>
<dbReference type="EMBL" id="PXOF01000197">
    <property type="protein sequence ID" value="RGP60110.1"/>
    <property type="molecule type" value="Genomic_DNA"/>
</dbReference>
<evidence type="ECO:0000313" key="15">
    <source>
        <dbReference type="Proteomes" id="UP000266152"/>
    </source>
</evidence>
<dbReference type="SUPFAM" id="SSF55620">
    <property type="entry name" value="Tetrahydrobiopterin biosynthesis enzymes-like"/>
    <property type="match status" value="1"/>
</dbReference>
<evidence type="ECO:0000256" key="2">
    <source>
        <dbReference type="ARBA" id="ARBA00008085"/>
    </source>
</evidence>
<keyword evidence="6" id="KW-0547">Nucleotide-binding</keyword>
<evidence type="ECO:0000259" key="13">
    <source>
        <dbReference type="Pfam" id="PF01227"/>
    </source>
</evidence>
<evidence type="ECO:0000256" key="6">
    <source>
        <dbReference type="ARBA" id="ARBA00022741"/>
    </source>
</evidence>
<feature type="compositionally biased region" description="Basic and acidic residues" evidence="12">
    <location>
        <begin position="73"/>
        <end position="83"/>
    </location>
</feature>
<dbReference type="PANTHER" id="PTHR11109:SF7">
    <property type="entry name" value="GTP CYCLOHYDROLASE 1"/>
    <property type="match status" value="1"/>
</dbReference>
<accession>A0A395RJ06</accession>
<evidence type="ECO:0000256" key="3">
    <source>
        <dbReference type="ARBA" id="ARBA00012715"/>
    </source>
</evidence>
<evidence type="ECO:0000256" key="1">
    <source>
        <dbReference type="ARBA" id="ARBA00005080"/>
    </source>
</evidence>
<dbReference type="Gene3D" id="1.10.286.10">
    <property type="match status" value="1"/>
</dbReference>
<evidence type="ECO:0000256" key="9">
    <source>
        <dbReference type="ARBA" id="ARBA00023134"/>
    </source>
</evidence>
<evidence type="ECO:0000313" key="14">
    <source>
        <dbReference type="EMBL" id="RGP60110.1"/>
    </source>
</evidence>
<comment type="similarity">
    <text evidence="2">Belongs to the GTP cyclohydrolase I family.</text>
</comment>
<dbReference type="GO" id="GO:0008270">
    <property type="term" value="F:zinc ion binding"/>
    <property type="evidence" value="ECO:0007669"/>
    <property type="project" value="TreeGrafter"/>
</dbReference>
<dbReference type="FunFam" id="3.30.1130.10:FF:000012">
    <property type="entry name" value="GTP cyclohydrolase 1"/>
    <property type="match status" value="1"/>
</dbReference>
<evidence type="ECO:0000256" key="11">
    <source>
        <dbReference type="ARBA" id="ARBA00055676"/>
    </source>
</evidence>
<dbReference type="FunFam" id="1.10.286.10:FF:000003">
    <property type="entry name" value="GTP cyclohydrolase 1"/>
    <property type="match status" value="1"/>
</dbReference>
<keyword evidence="9" id="KW-0342">GTP-binding</keyword>
<protein>
    <recommendedName>
        <fullName evidence="4">GTP cyclohydrolase 1</fullName>
        <ecNumber evidence="3">3.5.4.16</ecNumber>
    </recommendedName>
    <alternativeName>
        <fullName evidence="10">GTP cyclohydrolase I</fullName>
    </alternativeName>
</protein>
<evidence type="ECO:0000256" key="12">
    <source>
        <dbReference type="SAM" id="MobiDB-lite"/>
    </source>
</evidence>
<keyword evidence="7 14" id="KW-0378">Hydrolase</keyword>
<keyword evidence="5" id="KW-0021">Allosteric enzyme</keyword>
<evidence type="ECO:0000256" key="7">
    <source>
        <dbReference type="ARBA" id="ARBA00022801"/>
    </source>
</evidence>
<dbReference type="InterPro" id="IPR018234">
    <property type="entry name" value="GTP_CycHdrlase_I_CS"/>
</dbReference>
<feature type="compositionally biased region" description="Basic residues" evidence="12">
    <location>
        <begin position="33"/>
        <end position="46"/>
    </location>
</feature>
<reference evidence="14 15" key="1">
    <citation type="journal article" date="2018" name="PLoS Pathog.">
        <title>Evolution of structural diversity of trichothecenes, a family of toxins produced by plant pathogenic and entomopathogenic fungi.</title>
        <authorList>
            <person name="Proctor R.H."/>
            <person name="McCormick S.P."/>
            <person name="Kim H.S."/>
            <person name="Cardoza R.E."/>
            <person name="Stanley A.M."/>
            <person name="Lindo L."/>
            <person name="Kelly A."/>
            <person name="Brown D.W."/>
            <person name="Lee T."/>
            <person name="Vaughan M.M."/>
            <person name="Alexander N.J."/>
            <person name="Busman M."/>
            <person name="Gutierrez S."/>
        </authorList>
    </citation>
    <scope>NUCLEOTIDE SEQUENCE [LARGE SCALE GENOMIC DNA]</scope>
    <source>
        <strain evidence="14 15">NRRL 3299</strain>
    </source>
</reference>
<evidence type="ECO:0000256" key="10">
    <source>
        <dbReference type="ARBA" id="ARBA00030854"/>
    </source>
</evidence>
<comment type="pathway">
    <text evidence="1">Cofactor biosynthesis; 7,8-dihydroneopterin triphosphate biosynthesis; 7,8-dihydroneopterin triphosphate from GTP: step 1/1.</text>
</comment>
<keyword evidence="15" id="KW-1185">Reference proteome</keyword>
<evidence type="ECO:0000256" key="8">
    <source>
        <dbReference type="ARBA" id="ARBA00022909"/>
    </source>
</evidence>
<dbReference type="UniPathway" id="UPA00848">
    <property type="reaction ID" value="UER00151"/>
</dbReference>
<dbReference type="PROSITE" id="PS00860">
    <property type="entry name" value="GTP_CYCLOHYDROL_1_2"/>
    <property type="match status" value="1"/>
</dbReference>
<dbReference type="InterPro" id="IPR043134">
    <property type="entry name" value="GTP-CH-I_N"/>
</dbReference>
<dbReference type="EC" id="3.5.4.16" evidence="3"/>
<dbReference type="GO" id="GO:0006729">
    <property type="term" value="P:tetrahydrobiopterin biosynthetic process"/>
    <property type="evidence" value="ECO:0007669"/>
    <property type="project" value="TreeGrafter"/>
</dbReference>
<dbReference type="Pfam" id="PF01227">
    <property type="entry name" value="GTP_cyclohydroI"/>
    <property type="match status" value="1"/>
</dbReference>
<dbReference type="STRING" id="5514.A0A395RJ06"/>
<evidence type="ECO:0000256" key="4">
    <source>
        <dbReference type="ARBA" id="ARBA00017272"/>
    </source>
</evidence>
<keyword evidence="8" id="KW-0289">Folate biosynthesis</keyword>
<dbReference type="NCBIfam" id="NF006826">
    <property type="entry name" value="PRK09347.1-3"/>
    <property type="match status" value="1"/>
</dbReference>
<dbReference type="AlphaFoldDB" id="A0A395RJ06"/>
<dbReference type="GO" id="GO:0005737">
    <property type="term" value="C:cytoplasm"/>
    <property type="evidence" value="ECO:0007669"/>
    <property type="project" value="TreeGrafter"/>
</dbReference>
<name>A0A395RJ06_FUSSP</name>
<sequence>MAPSEDGVIPSHKRSQDAASISGSSSSSDDSARRRKRRERKERKRKNGETTVAAVNGAKPNAFSQRRNSLAKASRDPRDEPMPKKRRASVVPEEGSAVVKTSRSPSPVIDFDGLSRPSFLLLTWFYNLGRGTRERREETEEQQVERLDRMRGAVRTLLECVGEDPDREGLLDTPSRYAKALLFLTKGYQVNVEDIVNNALFREGHSEMVIVKDIEVFMHIGYIPNETVIGLSKLPRIAEMFARRLQIQERLTKEVAHAIMEILKPQGVAVVMESSHLCMVMRGVEKTTTSTITSCVLGCFERKSKTRNEFLNLIGINKR</sequence>
<proteinExistence type="inferred from homology"/>
<dbReference type="HAMAP" id="MF_00223">
    <property type="entry name" value="FolE"/>
    <property type="match status" value="1"/>
</dbReference>
<comment type="function">
    <text evidence="11">GTP cyclohydrolase 1 is the first enzyme in the biosynthetic pathway leading to folic acid.</text>
</comment>
<feature type="region of interest" description="Disordered" evidence="12">
    <location>
        <begin position="1"/>
        <end position="99"/>
    </location>
</feature>
<dbReference type="GO" id="GO:0046656">
    <property type="term" value="P:folic acid biosynthetic process"/>
    <property type="evidence" value="ECO:0007669"/>
    <property type="project" value="UniProtKB-KW"/>
</dbReference>
<feature type="compositionally biased region" description="Low complexity" evidence="12">
    <location>
        <begin position="17"/>
        <end position="29"/>
    </location>
</feature>
<dbReference type="Proteomes" id="UP000266152">
    <property type="component" value="Unassembled WGS sequence"/>
</dbReference>
<dbReference type="InterPro" id="IPR001474">
    <property type="entry name" value="GTP_CycHdrlase_I"/>
</dbReference>
<dbReference type="Gene3D" id="3.30.1130.10">
    <property type="match status" value="1"/>
</dbReference>
<dbReference type="InterPro" id="IPR043133">
    <property type="entry name" value="GTP-CH-I_C/QueF"/>
</dbReference>
<gene>
    <name evidence="14" type="ORF">FSPOR_10850</name>
</gene>
<evidence type="ECO:0000256" key="5">
    <source>
        <dbReference type="ARBA" id="ARBA00022533"/>
    </source>
</evidence>
<dbReference type="GO" id="GO:0005525">
    <property type="term" value="F:GTP binding"/>
    <property type="evidence" value="ECO:0007669"/>
    <property type="project" value="UniProtKB-KW"/>
</dbReference>
<dbReference type="NCBIfam" id="NF006825">
    <property type="entry name" value="PRK09347.1-2"/>
    <property type="match status" value="1"/>
</dbReference>
<dbReference type="GO" id="GO:0046654">
    <property type="term" value="P:tetrahydrofolate biosynthetic process"/>
    <property type="evidence" value="ECO:0007669"/>
    <property type="project" value="InterPro"/>
</dbReference>
<comment type="caution">
    <text evidence="14">The sequence shown here is derived from an EMBL/GenBank/DDBJ whole genome shotgun (WGS) entry which is preliminary data.</text>
</comment>
<feature type="domain" description="GTP cyclohydrolase I" evidence="13">
    <location>
        <begin position="152"/>
        <end position="314"/>
    </location>
</feature>